<gene>
    <name evidence="1" type="ORF">COV34_02425</name>
</gene>
<organism evidence="1 2">
    <name type="scientific">Candidatus Zambryskibacteria bacterium CG10_big_fil_rev_8_21_14_0_10_42_12</name>
    <dbReference type="NCBI Taxonomy" id="1975115"/>
    <lineage>
        <taxon>Bacteria</taxon>
        <taxon>Candidatus Zambryskiibacteriota</taxon>
    </lineage>
</organism>
<dbReference type="PANTHER" id="PTHR43610:SF1">
    <property type="entry name" value="N-ACETYLTRANSFERASE DOMAIN-CONTAINING PROTEIN"/>
    <property type="match status" value="1"/>
</dbReference>
<evidence type="ECO:0000313" key="2">
    <source>
        <dbReference type="Proteomes" id="UP000231333"/>
    </source>
</evidence>
<dbReference type="Proteomes" id="UP000231333">
    <property type="component" value="Unassembled WGS sequence"/>
</dbReference>
<name>A0A2H0QUF8_9BACT</name>
<evidence type="ECO:0008006" key="3">
    <source>
        <dbReference type="Google" id="ProtNLM"/>
    </source>
</evidence>
<dbReference type="InterPro" id="IPR016181">
    <property type="entry name" value="Acyl_CoA_acyltransferase"/>
</dbReference>
<evidence type="ECO:0000313" key="1">
    <source>
        <dbReference type="EMBL" id="PIR37921.1"/>
    </source>
</evidence>
<comment type="caution">
    <text evidence="1">The sequence shown here is derived from an EMBL/GenBank/DDBJ whole genome shotgun (WGS) entry which is preliminary data.</text>
</comment>
<proteinExistence type="predicted"/>
<protein>
    <recommendedName>
        <fullName evidence="3">N-acetyltransferase domain-containing protein</fullName>
    </recommendedName>
</protein>
<dbReference type="PANTHER" id="PTHR43610">
    <property type="entry name" value="BLL6696 PROTEIN"/>
    <property type="match status" value="1"/>
</dbReference>
<dbReference type="Gene3D" id="3.40.630.30">
    <property type="match status" value="1"/>
</dbReference>
<dbReference type="AlphaFoldDB" id="A0A2H0QUF8"/>
<accession>A0A2H0QUF8</accession>
<dbReference type="EMBL" id="PCXL01000013">
    <property type="protein sequence ID" value="PIR37921.1"/>
    <property type="molecule type" value="Genomic_DNA"/>
</dbReference>
<reference evidence="1 2" key="1">
    <citation type="submission" date="2017-09" db="EMBL/GenBank/DDBJ databases">
        <title>Depth-based differentiation of microbial function through sediment-hosted aquifers and enrichment of novel symbionts in the deep terrestrial subsurface.</title>
        <authorList>
            <person name="Probst A.J."/>
            <person name="Ladd B."/>
            <person name="Jarett J.K."/>
            <person name="Geller-Mcgrath D.E."/>
            <person name="Sieber C.M."/>
            <person name="Emerson J.B."/>
            <person name="Anantharaman K."/>
            <person name="Thomas B.C."/>
            <person name="Malmstrom R."/>
            <person name="Stieglmeier M."/>
            <person name="Klingl A."/>
            <person name="Woyke T."/>
            <person name="Ryan C.M."/>
            <person name="Banfield J.F."/>
        </authorList>
    </citation>
    <scope>NUCLEOTIDE SEQUENCE [LARGE SCALE GENOMIC DNA]</scope>
    <source>
        <strain evidence="1">CG10_big_fil_rev_8_21_14_0_10_42_12</strain>
    </source>
</reference>
<dbReference type="SUPFAM" id="SSF55729">
    <property type="entry name" value="Acyl-CoA N-acyltransferases (Nat)"/>
    <property type="match status" value="1"/>
</dbReference>
<sequence>MVPTLLENRPDSIQNIVLTGETIALQFPTRKEFEEIARIFKDPKTFPALNPDELYLKTEDRLALFIRLAALPSRIQMATDLSRDLVDDPGRSFFNVLQLQKPTRLPFVIKPLRGDTKRMLGVIMLEVSIVQRVGIVRTIILPDERRKVAKNPRCDVCQRKNGNHIDHECHRKGYGHRAKCLILQLAFVYLGLDRVESQLLYDNRANLVVNERLGFVHEGVRRKHALIMGTRKDVLIMGMLEDDWRKHIQSQKHQTQCDGQLSINFHV</sequence>